<protein>
    <submittedName>
        <fullName evidence="1">Phage tail assembly chaperone</fullName>
    </submittedName>
</protein>
<gene>
    <name evidence="1" type="ordered locus">LILAB_25240</name>
</gene>
<proteinExistence type="predicted"/>
<evidence type="ECO:0000313" key="1">
    <source>
        <dbReference type="EMBL" id="AEI66941.1"/>
    </source>
</evidence>
<evidence type="ECO:0000313" key="2">
    <source>
        <dbReference type="Proteomes" id="UP000000488"/>
    </source>
</evidence>
<dbReference type="EMBL" id="CP002830">
    <property type="protein sequence ID" value="AEI66941.1"/>
    <property type="molecule type" value="Genomic_DNA"/>
</dbReference>
<accession>F8C7Y9</accession>
<dbReference type="KEGG" id="mfu:LILAB_25240"/>
<name>F8C7Y9_MYXFH</name>
<dbReference type="Proteomes" id="UP000000488">
    <property type="component" value="Chromosome"/>
</dbReference>
<dbReference type="HOGENOM" id="CLU_159200_0_0_7"/>
<reference evidence="1 2" key="1">
    <citation type="journal article" date="2011" name="J. Bacteriol.">
        <title>Genome sequence of the halotolerant marine bacterium Myxococcus fulvus HW-1.</title>
        <authorList>
            <person name="Li Z.F."/>
            <person name="Li X."/>
            <person name="Liu H."/>
            <person name="Liu X."/>
            <person name="Han K."/>
            <person name="Wu Z.H."/>
            <person name="Hu W."/>
            <person name="Li F.F."/>
            <person name="Li Y.Z."/>
        </authorList>
    </citation>
    <scope>NUCLEOTIDE SEQUENCE [LARGE SCALE GENOMIC DNA]</scope>
    <source>
        <strain evidence="2">ATCC BAA-855 / HW-1</strain>
    </source>
</reference>
<dbReference type="AlphaFoldDB" id="F8C7Y9"/>
<dbReference type="STRING" id="483219.LILAB_25240"/>
<sequence length="130" mass="14581">MEQQGLTLKQRLAQKNRKLFKTIDVDGDAVDLRRPSHKERLHAMKLSETAGEIDASNKPTTMEGGLRFVARVVATVMYEPKSKLRLYDPAESADVETIMGAPWFEDVMKDAQVAFKGSLKEDIEEARGNS</sequence>
<organism evidence="1 2">
    <name type="scientific">Myxococcus fulvus (strain ATCC BAA-855 / HW-1)</name>
    <dbReference type="NCBI Taxonomy" id="483219"/>
    <lineage>
        <taxon>Bacteria</taxon>
        <taxon>Pseudomonadati</taxon>
        <taxon>Myxococcota</taxon>
        <taxon>Myxococcia</taxon>
        <taxon>Myxococcales</taxon>
        <taxon>Cystobacterineae</taxon>
        <taxon>Myxococcaceae</taxon>
        <taxon>Myxococcus</taxon>
    </lineage>
</organism>